<proteinExistence type="predicted"/>
<dbReference type="InterPro" id="IPR009014">
    <property type="entry name" value="Transketo_C/PFOR_II"/>
</dbReference>
<evidence type="ECO:0000259" key="2">
    <source>
        <dbReference type="SMART" id="SM00861"/>
    </source>
</evidence>
<dbReference type="Gene3D" id="3.40.50.920">
    <property type="match status" value="1"/>
</dbReference>
<feature type="domain" description="Transketolase-like pyrimidine-binding" evidence="2">
    <location>
        <begin position="5"/>
        <end position="189"/>
    </location>
</feature>
<protein>
    <submittedName>
        <fullName evidence="3">Acetoin dehydrogenase E1 component beta-subunit</fullName>
        <ecNumber evidence="3">1.2.4.-</ecNumber>
    </submittedName>
</protein>
<dbReference type="Proteomes" id="UP000005143">
    <property type="component" value="Unassembled WGS sequence"/>
</dbReference>
<organism evidence="3 4">
    <name type="scientific">Patulibacter medicamentivorans</name>
    <dbReference type="NCBI Taxonomy" id="1097667"/>
    <lineage>
        <taxon>Bacteria</taxon>
        <taxon>Bacillati</taxon>
        <taxon>Actinomycetota</taxon>
        <taxon>Thermoleophilia</taxon>
        <taxon>Solirubrobacterales</taxon>
        <taxon>Patulibacteraceae</taxon>
        <taxon>Patulibacter</taxon>
    </lineage>
</organism>
<dbReference type="EMBL" id="AGUD01000010">
    <property type="protein sequence ID" value="EHN12804.1"/>
    <property type="molecule type" value="Genomic_DNA"/>
</dbReference>
<dbReference type="PANTHER" id="PTHR43257">
    <property type="entry name" value="PYRUVATE DEHYDROGENASE E1 COMPONENT BETA SUBUNIT"/>
    <property type="match status" value="1"/>
</dbReference>
<gene>
    <name evidence="3" type="ORF">PAI11_02930</name>
</gene>
<dbReference type="PATRIC" id="fig|1097667.3.peg.292"/>
<dbReference type="GO" id="GO:0016491">
    <property type="term" value="F:oxidoreductase activity"/>
    <property type="evidence" value="ECO:0007669"/>
    <property type="project" value="UniProtKB-KW"/>
</dbReference>
<dbReference type="Pfam" id="PF02780">
    <property type="entry name" value="Transketolase_C"/>
    <property type="match status" value="1"/>
</dbReference>
<dbReference type="OrthoDB" id="4009369at2"/>
<dbReference type="NCBIfam" id="NF006667">
    <property type="entry name" value="PRK09212.1"/>
    <property type="match status" value="1"/>
</dbReference>
<evidence type="ECO:0000313" key="3">
    <source>
        <dbReference type="EMBL" id="EHN12804.1"/>
    </source>
</evidence>
<keyword evidence="1 3" id="KW-0560">Oxidoreductase</keyword>
<dbReference type="SUPFAM" id="SSF52922">
    <property type="entry name" value="TK C-terminal domain-like"/>
    <property type="match status" value="1"/>
</dbReference>
<dbReference type="Gene3D" id="3.40.50.970">
    <property type="match status" value="1"/>
</dbReference>
<dbReference type="GO" id="GO:0000287">
    <property type="term" value="F:magnesium ion binding"/>
    <property type="evidence" value="ECO:0007669"/>
    <property type="project" value="UniProtKB-ARBA"/>
</dbReference>
<dbReference type="SUPFAM" id="SSF52518">
    <property type="entry name" value="Thiamin diphosphate-binding fold (THDP-binding)"/>
    <property type="match status" value="1"/>
</dbReference>
<dbReference type="CDD" id="cd07036">
    <property type="entry name" value="TPP_PYR_E1-PDHc-beta_like"/>
    <property type="match status" value="1"/>
</dbReference>
<keyword evidence="4" id="KW-1185">Reference proteome</keyword>
<dbReference type="InterPro" id="IPR005475">
    <property type="entry name" value="Transketolase-like_Pyr-bd"/>
</dbReference>
<dbReference type="InterPro" id="IPR029061">
    <property type="entry name" value="THDP-binding"/>
</dbReference>
<evidence type="ECO:0000313" key="4">
    <source>
        <dbReference type="Proteomes" id="UP000005143"/>
    </source>
</evidence>
<dbReference type="FunFam" id="3.40.50.970:FF:000001">
    <property type="entry name" value="Pyruvate dehydrogenase E1 beta subunit"/>
    <property type="match status" value="1"/>
</dbReference>
<dbReference type="SMART" id="SM00861">
    <property type="entry name" value="Transket_pyr"/>
    <property type="match status" value="1"/>
</dbReference>
<dbReference type="Pfam" id="PF02779">
    <property type="entry name" value="Transket_pyr"/>
    <property type="match status" value="1"/>
</dbReference>
<dbReference type="EC" id="1.2.4.-" evidence="3"/>
<dbReference type="AlphaFoldDB" id="H0E0I5"/>
<dbReference type="InterPro" id="IPR033248">
    <property type="entry name" value="Transketolase_C"/>
</dbReference>
<dbReference type="PANTHER" id="PTHR43257:SF3">
    <property type="entry name" value="ACETOIN:2,6-DICHLOROPHENOLINDOPHENOL OXIDOREDUCTASE SUBUNIT BETA"/>
    <property type="match status" value="1"/>
</dbReference>
<name>H0E0I5_9ACTN</name>
<reference evidence="3 4" key="1">
    <citation type="journal article" date="2013" name="Biodegradation">
        <title>Quantitative proteomic analysis of ibuprofen-degrading Patulibacter sp. strain I11.</title>
        <authorList>
            <person name="Almeida B."/>
            <person name="Kjeldal H."/>
            <person name="Lolas I."/>
            <person name="Knudsen A.D."/>
            <person name="Carvalho G."/>
            <person name="Nielsen K.L."/>
            <person name="Barreto Crespo M.T."/>
            <person name="Stensballe A."/>
            <person name="Nielsen J.L."/>
        </authorList>
    </citation>
    <scope>NUCLEOTIDE SEQUENCE [LARGE SCALE GENOMIC DNA]</scope>
    <source>
        <strain evidence="3 4">I11</strain>
    </source>
</reference>
<sequence length="342" mass="35868">MARKTSFQNAINEAMLQEMERDERVVVFGEDVVGGSGAPGVLDAWGGVLGVTKGIHARFPDRILDTPISEAAYVGAAAGAAASGLRPVAELMFVDFMGVCFDQILNQAAKFRYMFGGKAVTPMVLRTMFGAGIRAASQHSQALYPMFTHVPGIKVVVPSSAYDAKGLLIQSIRDDDPVIFFEHKALYTLEGDVPEEAYAIPFGEANVVRSGGDVTIVALGRMVGVAQEAAKVLAGEGIEAEIVDPRTTSPLDEETILESIEETGRLVVVDEAGPRCGFAADIAALAAEKAFGDLKAPIRTVTPPHTPVPFSPVLEDAYVPDAAKVAAAVREVTGAAAPAGVA</sequence>
<dbReference type="FunFam" id="3.40.50.920:FF:000001">
    <property type="entry name" value="Pyruvate dehydrogenase E1 beta subunit"/>
    <property type="match status" value="1"/>
</dbReference>
<evidence type="ECO:0000256" key="1">
    <source>
        <dbReference type="ARBA" id="ARBA00023002"/>
    </source>
</evidence>
<accession>H0E0I5</accession>
<comment type="caution">
    <text evidence="3">The sequence shown here is derived from an EMBL/GenBank/DDBJ whole genome shotgun (WGS) entry which is preliminary data.</text>
</comment>
<dbReference type="RefSeq" id="WP_007570082.1">
    <property type="nucleotide sequence ID" value="NZ_AGUD01000010.1"/>
</dbReference>